<evidence type="ECO:0000256" key="7">
    <source>
        <dbReference type="ARBA" id="ARBA00022824"/>
    </source>
</evidence>
<evidence type="ECO:0000256" key="1">
    <source>
        <dbReference type="ARBA" id="ARBA00004240"/>
    </source>
</evidence>
<evidence type="ECO:0000256" key="3">
    <source>
        <dbReference type="ARBA" id="ARBA00012614"/>
    </source>
</evidence>
<evidence type="ECO:0000256" key="6">
    <source>
        <dbReference type="ARBA" id="ARBA00022679"/>
    </source>
</evidence>
<dbReference type="Pfam" id="PF04101">
    <property type="entry name" value="Glyco_tran_28_C"/>
    <property type="match status" value="1"/>
</dbReference>
<organism evidence="9">
    <name type="scientific">Henneguya salminicola</name>
    <name type="common">Myxosporean</name>
    <dbReference type="NCBI Taxonomy" id="69463"/>
    <lineage>
        <taxon>Eukaryota</taxon>
        <taxon>Metazoa</taxon>
        <taxon>Cnidaria</taxon>
        <taxon>Myxozoa</taxon>
        <taxon>Myxosporea</taxon>
        <taxon>Bivalvulida</taxon>
        <taxon>Platysporina</taxon>
        <taxon>Myxobolidae</taxon>
        <taxon>Henneguya</taxon>
    </lineage>
</organism>
<dbReference type="Gene3D" id="3.40.50.2000">
    <property type="entry name" value="Glycogen Phosphorylase B"/>
    <property type="match status" value="1"/>
</dbReference>
<dbReference type="InterPro" id="IPR039042">
    <property type="entry name" value="Alg13-like"/>
</dbReference>
<evidence type="ECO:0000313" key="9">
    <source>
        <dbReference type="EMBL" id="NDJ93870.1"/>
    </source>
</evidence>
<dbReference type="PANTHER" id="PTHR12867:SF6">
    <property type="entry name" value="N-ACETYLGLUCOSAMINYLDIPHOSPHODOLICHOL N-ACETYLGLUCOSAMINYLTRANSFERASE"/>
    <property type="match status" value="1"/>
</dbReference>
<reference evidence="9" key="1">
    <citation type="submission" date="2018-11" db="EMBL/GenBank/DDBJ databases">
        <title>Henneguya salminicola genome and transcriptome.</title>
        <authorList>
            <person name="Yahalomi D."/>
            <person name="Atkinson S.D."/>
            <person name="Neuhof M."/>
            <person name="Chang E.S."/>
            <person name="Philippe H."/>
            <person name="Cartwright P."/>
            <person name="Bartholomew J.L."/>
            <person name="Huchon D."/>
        </authorList>
    </citation>
    <scope>NUCLEOTIDE SEQUENCE</scope>
    <source>
        <strain evidence="9">Hz1</strain>
        <tissue evidence="9">Whole</tissue>
    </source>
</reference>
<dbReference type="PANTHER" id="PTHR12867">
    <property type="entry name" value="GLYCOSYL TRANSFERASE-RELATED"/>
    <property type="match status" value="1"/>
</dbReference>
<dbReference type="GO" id="GO:0004577">
    <property type="term" value="F:N-acetylglucosaminyldiphosphodolichol N-acetylglucosaminyltransferase activity"/>
    <property type="evidence" value="ECO:0007669"/>
    <property type="project" value="UniProtKB-EC"/>
</dbReference>
<dbReference type="EMBL" id="GHBP01005397">
    <property type="protein sequence ID" value="NDJ93870.1"/>
    <property type="molecule type" value="Transcribed_RNA"/>
</dbReference>
<dbReference type="GO" id="GO:0006488">
    <property type="term" value="P:dolichol-linked oligosaccharide biosynthetic process"/>
    <property type="evidence" value="ECO:0007669"/>
    <property type="project" value="InterPro"/>
</dbReference>
<dbReference type="GO" id="GO:0005783">
    <property type="term" value="C:endoplasmic reticulum"/>
    <property type="evidence" value="ECO:0007669"/>
    <property type="project" value="UniProtKB-SubCell"/>
</dbReference>
<dbReference type="SUPFAM" id="SSF53756">
    <property type="entry name" value="UDP-Glycosyltransferase/glycogen phosphorylase"/>
    <property type="match status" value="1"/>
</dbReference>
<keyword evidence="7" id="KW-0256">Endoplasmic reticulum</keyword>
<keyword evidence="5" id="KW-0328">Glycosyltransferase</keyword>
<dbReference type="EC" id="2.4.1.141" evidence="3"/>
<evidence type="ECO:0000256" key="4">
    <source>
        <dbReference type="ARBA" id="ARBA00017468"/>
    </source>
</evidence>
<comment type="subcellular location">
    <subcellularLocation>
        <location evidence="1">Endoplasmic reticulum</location>
    </subcellularLocation>
</comment>
<accession>A0A6G3MIM1</accession>
<feature type="domain" description="Glycosyl transferase family 28 C-terminal" evidence="8">
    <location>
        <begin position="5"/>
        <end position="148"/>
    </location>
</feature>
<keyword evidence="6 9" id="KW-0808">Transferase</keyword>
<sequence>MIKSIFLTVGTTSFPELINAASSKKFCKMLKEMGIEEVTMQYGNGKTPNPHYYKSNDIKLNIFDFKNSITDDIQNCDIVICHAGSGSILEGLKHCKKLLVVINESLMNNHQIELAEKLASEEYLINCTIRNIQERFNEVFHNKLRQYHEVCDSKLGLYLTDYIKDISNSEHN</sequence>
<protein>
    <recommendedName>
        <fullName evidence="4">UDP-N-acetylglucosamine transferase subunit ALG13</fullName>
        <ecNumber evidence="3">2.4.1.141</ecNumber>
    </recommendedName>
</protein>
<proteinExistence type="inferred from homology"/>
<evidence type="ECO:0000256" key="2">
    <source>
        <dbReference type="ARBA" id="ARBA00006962"/>
    </source>
</evidence>
<name>A0A6G3MIM1_HENSL</name>
<evidence type="ECO:0000259" key="8">
    <source>
        <dbReference type="Pfam" id="PF04101"/>
    </source>
</evidence>
<evidence type="ECO:0000256" key="5">
    <source>
        <dbReference type="ARBA" id="ARBA00022676"/>
    </source>
</evidence>
<dbReference type="AlphaFoldDB" id="A0A6G3MIM1"/>
<comment type="similarity">
    <text evidence="2">Belongs to the glycosyltransferase 28 family.</text>
</comment>
<dbReference type="InterPro" id="IPR007235">
    <property type="entry name" value="Glyco_trans_28_C"/>
</dbReference>